<dbReference type="HAMAP" id="MF_02210">
    <property type="entry name" value="RimI"/>
    <property type="match status" value="1"/>
</dbReference>
<comment type="function">
    <text evidence="1">Acetylates the N-terminal alanine of ribosomal protein bS18.</text>
</comment>
<feature type="domain" description="N-acetyltransferase" evidence="2">
    <location>
        <begin position="17"/>
        <end position="161"/>
    </location>
</feature>
<dbReference type="PROSITE" id="PS51186">
    <property type="entry name" value="GNAT"/>
    <property type="match status" value="1"/>
</dbReference>
<reference evidence="3 4" key="2">
    <citation type="journal article" date="2011" name="J. Bacteriol.">
        <title>Genomes of three methylotrophs from a single niche uncover genetic and metabolic divergence of Methylophilaceae.</title>
        <authorList>
            <person name="Lapidus A."/>
            <person name="Clum A."/>
            <person name="Labutti K."/>
            <person name="Kaluzhnaya M.G."/>
            <person name="Lim S."/>
            <person name="Beck D.A."/>
            <person name="Glavina Del Rio T."/>
            <person name="Nolan M."/>
            <person name="Mavromatis K."/>
            <person name="Huntemann M."/>
            <person name="Lucas S."/>
            <person name="Lidstrom M.E."/>
            <person name="Ivanova N."/>
            <person name="Chistoserdova L."/>
        </authorList>
    </citation>
    <scope>NUCLEOTIDE SEQUENCE [LARGE SCALE GENOMIC DNA]</scope>
    <source>
        <strain evidence="4">JLW8 / ATCC BAA-1282 / DSM 17540</strain>
    </source>
</reference>
<organism evidence="3 4">
    <name type="scientific">Methylotenera mobilis (strain JLW8 / ATCC BAA-1282 / DSM 17540)</name>
    <dbReference type="NCBI Taxonomy" id="583345"/>
    <lineage>
        <taxon>Bacteria</taxon>
        <taxon>Pseudomonadati</taxon>
        <taxon>Pseudomonadota</taxon>
        <taxon>Betaproteobacteria</taxon>
        <taxon>Nitrosomonadales</taxon>
        <taxon>Methylophilaceae</taxon>
        <taxon>Methylotenera</taxon>
    </lineage>
</organism>
<dbReference type="Proteomes" id="UP000002742">
    <property type="component" value="Chromosome"/>
</dbReference>
<evidence type="ECO:0000313" key="4">
    <source>
        <dbReference type="Proteomes" id="UP000002742"/>
    </source>
</evidence>
<dbReference type="InterPro" id="IPR043690">
    <property type="entry name" value="RimI"/>
</dbReference>
<evidence type="ECO:0000256" key="1">
    <source>
        <dbReference type="HAMAP-Rule" id="MF_02210"/>
    </source>
</evidence>
<dbReference type="Pfam" id="PF00583">
    <property type="entry name" value="Acetyltransf_1"/>
    <property type="match status" value="1"/>
</dbReference>
<dbReference type="STRING" id="583345.Mmol_0449"/>
<dbReference type="GO" id="GO:0005737">
    <property type="term" value="C:cytoplasm"/>
    <property type="evidence" value="ECO:0007669"/>
    <property type="project" value="UniProtKB-SubCell"/>
</dbReference>
<dbReference type="KEGG" id="mmb:Mmol_0449"/>
<evidence type="ECO:0000313" key="3">
    <source>
        <dbReference type="EMBL" id="ACT47359.1"/>
    </source>
</evidence>
<evidence type="ECO:0000259" key="2">
    <source>
        <dbReference type="PROSITE" id="PS51186"/>
    </source>
</evidence>
<feature type="active site" description="Proton donor" evidence="1">
    <location>
        <position position="130"/>
    </location>
</feature>
<dbReference type="GO" id="GO:0008999">
    <property type="term" value="F:protein-N-terminal-alanine acetyltransferase activity"/>
    <property type="evidence" value="ECO:0007669"/>
    <property type="project" value="UniProtKB-UniRule"/>
</dbReference>
<dbReference type="EC" id="2.3.1.266" evidence="1"/>
<dbReference type="SUPFAM" id="SSF55729">
    <property type="entry name" value="Acyl-CoA N-acyltransferases (Nat)"/>
    <property type="match status" value="1"/>
</dbReference>
<gene>
    <name evidence="1" type="primary">rimI</name>
    <name evidence="3" type="ordered locus">Mmol_0449</name>
</gene>
<proteinExistence type="inferred from homology"/>
<dbReference type="InterPro" id="IPR000182">
    <property type="entry name" value="GNAT_dom"/>
</dbReference>
<dbReference type="HOGENOM" id="CLU_013985_23_2_4"/>
<dbReference type="Gene3D" id="3.40.630.30">
    <property type="match status" value="1"/>
</dbReference>
<comment type="similarity">
    <text evidence="1">Belongs to the acetyltransferase family. RimI subfamily.</text>
</comment>
<comment type="subcellular location">
    <subcellularLocation>
        <location evidence="1">Cytoplasm</location>
    </subcellularLocation>
</comment>
<comment type="catalytic activity">
    <reaction evidence="1">
        <text>N-terminal L-alanyl-[ribosomal protein bS18] + acetyl-CoA = N-terminal N(alpha)-acetyl-L-alanyl-[ribosomal protein bS18] + CoA + H(+)</text>
        <dbReference type="Rhea" id="RHEA:43756"/>
        <dbReference type="Rhea" id="RHEA-COMP:10676"/>
        <dbReference type="Rhea" id="RHEA-COMP:10677"/>
        <dbReference type="ChEBI" id="CHEBI:15378"/>
        <dbReference type="ChEBI" id="CHEBI:57287"/>
        <dbReference type="ChEBI" id="CHEBI:57288"/>
        <dbReference type="ChEBI" id="CHEBI:64718"/>
        <dbReference type="ChEBI" id="CHEBI:83683"/>
        <dbReference type="EC" id="2.3.1.266"/>
    </reaction>
</comment>
<dbReference type="EMBL" id="CP001672">
    <property type="protein sequence ID" value="ACT47359.1"/>
    <property type="molecule type" value="Genomic_DNA"/>
</dbReference>
<sequence>MSVLAKPESTPKSTPRYQFRAMTVSDLDAIMEIEPHIYSHPWTRGNFADSLKSAHSAWVLLHDDRIVGYALMMMVLDEAHLLNLSVSKPYQKQGLGRLLLEHMIRIAQALKAANMFLEVRASNISAIALYENIGFNEMAVRRGYYPAHHGREDAILMGLAI</sequence>
<feature type="active site" description="Proton acceptor" evidence="1">
    <location>
        <position position="118"/>
    </location>
</feature>
<dbReference type="InterPro" id="IPR050276">
    <property type="entry name" value="MshD_Acetyltransferase"/>
</dbReference>
<dbReference type="CDD" id="cd04301">
    <property type="entry name" value="NAT_SF"/>
    <property type="match status" value="1"/>
</dbReference>
<dbReference type="RefSeq" id="WP_015831397.1">
    <property type="nucleotide sequence ID" value="NC_012968.1"/>
</dbReference>
<protein>
    <recommendedName>
        <fullName evidence="1">[Ribosomal protein bS18]-alanine N-acetyltransferase</fullName>
        <ecNumber evidence="1">2.3.1.266</ecNumber>
    </recommendedName>
</protein>
<dbReference type="PANTHER" id="PTHR43617:SF35">
    <property type="entry name" value="[RIBOSOMAL PROTEIN BS18]-ALANINE N-ACETYLTRANSFERASE"/>
    <property type="match status" value="1"/>
</dbReference>
<dbReference type="eggNOG" id="COG0456">
    <property type="taxonomic scope" value="Bacteria"/>
</dbReference>
<keyword evidence="4" id="KW-1185">Reference proteome</keyword>
<dbReference type="InterPro" id="IPR006464">
    <property type="entry name" value="AcTrfase_RimI/Ard1"/>
</dbReference>
<name>C6WTW0_METML</name>
<keyword evidence="1" id="KW-0963">Cytoplasm</keyword>
<keyword evidence="1 3" id="KW-0808">Transferase</keyword>
<dbReference type="InterPro" id="IPR016181">
    <property type="entry name" value="Acyl_CoA_acyltransferase"/>
</dbReference>
<reference evidence="4" key="1">
    <citation type="submission" date="2009-07" db="EMBL/GenBank/DDBJ databases">
        <title>Complete sequence of Methylotenera mobilis JLW8.</title>
        <authorList>
            <consortium name="US DOE Joint Genome Institute"/>
            <person name="Lucas S."/>
            <person name="Copeland A."/>
            <person name="Lapidus A."/>
            <person name="Glavina del Rio T."/>
            <person name="Tice H."/>
            <person name="Bruce D."/>
            <person name="Goodwin L."/>
            <person name="Pitluck S."/>
            <person name="LaButti K.M."/>
            <person name="Clum A."/>
            <person name="Larimer F."/>
            <person name="Land M."/>
            <person name="Hauser L."/>
            <person name="Kyrpides N."/>
            <person name="Mikhailova N."/>
            <person name="Kayluzhnaya M."/>
            <person name="Chistoserdova L."/>
        </authorList>
    </citation>
    <scope>NUCLEOTIDE SEQUENCE [LARGE SCALE GENOMIC DNA]</scope>
    <source>
        <strain evidence="4">JLW8 / ATCC BAA-1282 / DSM 17540</strain>
    </source>
</reference>
<dbReference type="NCBIfam" id="TIGR01575">
    <property type="entry name" value="rimI"/>
    <property type="match status" value="1"/>
</dbReference>
<accession>C6WTW0</accession>
<keyword evidence="1" id="KW-0012">Acyltransferase</keyword>
<dbReference type="PANTHER" id="PTHR43617">
    <property type="entry name" value="L-AMINO ACID N-ACETYLTRANSFERASE"/>
    <property type="match status" value="1"/>
</dbReference>
<comment type="caution">
    <text evidence="1">Lacks conserved residue(s) required for the propagation of feature annotation.</text>
</comment>
<feature type="binding site" evidence="1">
    <location>
        <position position="123"/>
    </location>
    <ligand>
        <name>acetyl-CoA</name>
        <dbReference type="ChEBI" id="CHEBI:57288"/>
    </ligand>
</feature>
<dbReference type="AlphaFoldDB" id="C6WTW0"/>